<dbReference type="AlphaFoldDB" id="A0A6P8ILL3"/>
<keyword evidence="3" id="KW-1185">Reference proteome</keyword>
<sequence length="273" mass="31248">MSCVHQCTRMADSCTSVNFKKQPTNGLHSCQLMTSDMYGQPDALQHDQEFDHTTLQLPTFPSCHEIRQNRGTVNGVYSITPSPSHPIQVYCDMVTSGGGWTVIQKRIDGSVDFYRNWADYKRGFGNKLGEYWLGLDNIHRMTSQRSYRLRVDMEDFEGNTRYAEYGLFKVADESVNYRLTVGQYTGTAGDSLSLHSNMQFSTKDRDNDASSSRDCANEYPSGWWHTSCHFCNLNGLYLNGAGSAFGKGITWFLWKRLHTYSMKRMELKIRPKE</sequence>
<dbReference type="InterPro" id="IPR036056">
    <property type="entry name" value="Fibrinogen-like_C"/>
</dbReference>
<dbReference type="FunFam" id="3.90.215.10:FF:000001">
    <property type="entry name" value="Tenascin isoform 1"/>
    <property type="match status" value="1"/>
</dbReference>
<dbReference type="NCBIfam" id="NF040941">
    <property type="entry name" value="GGGWT_bact"/>
    <property type="match status" value="1"/>
</dbReference>
<dbReference type="KEGG" id="aten:116302520"/>
<evidence type="ECO:0000313" key="3">
    <source>
        <dbReference type="Proteomes" id="UP000515163"/>
    </source>
</evidence>
<accession>A0A6P8ILL3</accession>
<dbReference type="RefSeq" id="XP_031567699.1">
    <property type="nucleotide sequence ID" value="XM_031711839.1"/>
</dbReference>
<dbReference type="PANTHER" id="PTHR19143">
    <property type="entry name" value="FIBRINOGEN/TENASCIN/ANGIOPOEITIN"/>
    <property type="match status" value="1"/>
</dbReference>
<evidence type="ECO:0000313" key="4">
    <source>
        <dbReference type="RefSeq" id="XP_031567699.1"/>
    </source>
</evidence>
<dbReference type="Gene3D" id="3.90.215.10">
    <property type="entry name" value="Gamma Fibrinogen, chain A, domain 1"/>
    <property type="match status" value="1"/>
</dbReference>
<dbReference type="InterPro" id="IPR002181">
    <property type="entry name" value="Fibrinogen_a/b/g_C_dom"/>
</dbReference>
<dbReference type="GO" id="GO:0005615">
    <property type="term" value="C:extracellular space"/>
    <property type="evidence" value="ECO:0007669"/>
    <property type="project" value="TreeGrafter"/>
</dbReference>
<protein>
    <submittedName>
        <fullName evidence="4">Microfibril-associated glycoprotein 4-like</fullName>
    </submittedName>
</protein>
<organism evidence="3 4">
    <name type="scientific">Actinia tenebrosa</name>
    <name type="common">Australian red waratah sea anemone</name>
    <dbReference type="NCBI Taxonomy" id="6105"/>
    <lineage>
        <taxon>Eukaryota</taxon>
        <taxon>Metazoa</taxon>
        <taxon>Cnidaria</taxon>
        <taxon>Anthozoa</taxon>
        <taxon>Hexacorallia</taxon>
        <taxon>Actiniaria</taxon>
        <taxon>Actiniidae</taxon>
        <taxon>Actinia</taxon>
    </lineage>
</organism>
<dbReference type="OrthoDB" id="5967953at2759"/>
<dbReference type="Pfam" id="PF00147">
    <property type="entry name" value="Fibrinogen_C"/>
    <property type="match status" value="1"/>
</dbReference>
<keyword evidence="1" id="KW-1015">Disulfide bond</keyword>
<dbReference type="CDD" id="cd00087">
    <property type="entry name" value="FReD"/>
    <property type="match status" value="1"/>
</dbReference>
<evidence type="ECO:0000256" key="1">
    <source>
        <dbReference type="ARBA" id="ARBA00023157"/>
    </source>
</evidence>
<dbReference type="PROSITE" id="PS51406">
    <property type="entry name" value="FIBRINOGEN_C_2"/>
    <property type="match status" value="1"/>
</dbReference>
<dbReference type="InterPro" id="IPR050373">
    <property type="entry name" value="Fibrinogen_C-term_domain"/>
</dbReference>
<evidence type="ECO:0000259" key="2">
    <source>
        <dbReference type="PROSITE" id="PS51406"/>
    </source>
</evidence>
<dbReference type="GeneID" id="116302520"/>
<dbReference type="InterPro" id="IPR014716">
    <property type="entry name" value="Fibrinogen_a/b/g_C_1"/>
</dbReference>
<name>A0A6P8ILL3_ACTTE</name>
<dbReference type="SMART" id="SM00186">
    <property type="entry name" value="FBG"/>
    <property type="match status" value="1"/>
</dbReference>
<dbReference type="SUPFAM" id="SSF56496">
    <property type="entry name" value="Fibrinogen C-terminal domain-like"/>
    <property type="match status" value="1"/>
</dbReference>
<reference evidence="4" key="1">
    <citation type="submission" date="2025-08" db="UniProtKB">
        <authorList>
            <consortium name="RefSeq"/>
        </authorList>
    </citation>
    <scope>IDENTIFICATION</scope>
    <source>
        <tissue evidence="4">Tentacle</tissue>
    </source>
</reference>
<proteinExistence type="predicted"/>
<dbReference type="Proteomes" id="UP000515163">
    <property type="component" value="Unplaced"/>
</dbReference>
<dbReference type="InParanoid" id="A0A6P8ILL3"/>
<gene>
    <name evidence="4" type="primary">LOC116302520</name>
</gene>
<feature type="domain" description="Fibrinogen C-terminal" evidence="2">
    <location>
        <begin position="54"/>
        <end position="273"/>
    </location>
</feature>